<dbReference type="SMART" id="SM00268">
    <property type="entry name" value="ACTIN"/>
    <property type="match status" value="1"/>
</dbReference>
<evidence type="ECO:0000256" key="2">
    <source>
        <dbReference type="SAM" id="MobiDB-lite"/>
    </source>
</evidence>
<proteinExistence type="inferred from homology"/>
<comment type="similarity">
    <text evidence="1">Belongs to the actin family.</text>
</comment>
<dbReference type="SMART" id="SM00256">
    <property type="entry name" value="FBOX"/>
    <property type="match status" value="1"/>
</dbReference>
<dbReference type="InterPro" id="IPR036047">
    <property type="entry name" value="F-box-like_dom_sf"/>
</dbReference>
<feature type="domain" description="F-box" evidence="3">
    <location>
        <begin position="43"/>
        <end position="89"/>
    </location>
</feature>
<dbReference type="SUPFAM" id="SSF81383">
    <property type="entry name" value="F-box domain"/>
    <property type="match status" value="1"/>
</dbReference>
<dbReference type="Pfam" id="PF00022">
    <property type="entry name" value="Actin"/>
    <property type="match status" value="1"/>
</dbReference>
<feature type="compositionally biased region" description="Low complexity" evidence="2">
    <location>
        <begin position="11"/>
        <end position="26"/>
    </location>
</feature>
<organism evidence="4 5">
    <name type="scientific">Cuscuta australis</name>
    <dbReference type="NCBI Taxonomy" id="267555"/>
    <lineage>
        <taxon>Eukaryota</taxon>
        <taxon>Viridiplantae</taxon>
        <taxon>Streptophyta</taxon>
        <taxon>Embryophyta</taxon>
        <taxon>Tracheophyta</taxon>
        <taxon>Spermatophyta</taxon>
        <taxon>Magnoliopsida</taxon>
        <taxon>eudicotyledons</taxon>
        <taxon>Gunneridae</taxon>
        <taxon>Pentapetalae</taxon>
        <taxon>asterids</taxon>
        <taxon>lamiids</taxon>
        <taxon>Solanales</taxon>
        <taxon>Convolvulaceae</taxon>
        <taxon>Cuscuteae</taxon>
        <taxon>Cuscuta</taxon>
        <taxon>Cuscuta subgen. Grammica</taxon>
        <taxon>Cuscuta sect. Cleistogrammica</taxon>
    </lineage>
</organism>
<dbReference type="EMBL" id="NQVE01000215">
    <property type="protein sequence ID" value="RAL37817.1"/>
    <property type="molecule type" value="Genomic_DNA"/>
</dbReference>
<name>A0A328CWK1_9ASTE</name>
<evidence type="ECO:0000256" key="1">
    <source>
        <dbReference type="RuleBase" id="RU000487"/>
    </source>
</evidence>
<dbReference type="InterPro" id="IPR001810">
    <property type="entry name" value="F-box_dom"/>
</dbReference>
<evidence type="ECO:0000313" key="5">
    <source>
        <dbReference type="Proteomes" id="UP000249390"/>
    </source>
</evidence>
<protein>
    <recommendedName>
        <fullName evidence="3">F-box domain-containing protein</fullName>
    </recommendedName>
</protein>
<dbReference type="Gene3D" id="3.30.420.40">
    <property type="match status" value="2"/>
</dbReference>
<gene>
    <name evidence="4" type="ORF">DM860_000511</name>
</gene>
<dbReference type="Gene3D" id="1.20.1280.50">
    <property type="match status" value="1"/>
</dbReference>
<dbReference type="Gene3D" id="3.90.640.10">
    <property type="entry name" value="Actin, Chain A, domain 4"/>
    <property type="match status" value="1"/>
</dbReference>
<keyword evidence="5" id="KW-1185">Reference proteome</keyword>
<dbReference type="PROSITE" id="PS50181">
    <property type="entry name" value="FBOX"/>
    <property type="match status" value="1"/>
</dbReference>
<dbReference type="Proteomes" id="UP000249390">
    <property type="component" value="Unassembled WGS sequence"/>
</dbReference>
<feature type="region of interest" description="Disordered" evidence="2">
    <location>
        <begin position="1"/>
        <end position="26"/>
    </location>
</feature>
<evidence type="ECO:0000313" key="4">
    <source>
        <dbReference type="EMBL" id="RAL37817.1"/>
    </source>
</evidence>
<dbReference type="AlphaFoldDB" id="A0A328CWK1"/>
<comment type="caution">
    <text evidence="4">The sequence shown here is derived from an EMBL/GenBank/DDBJ whole genome shotgun (WGS) entry which is preliminary data.</text>
</comment>
<reference evidence="4 5" key="1">
    <citation type="submission" date="2018-06" db="EMBL/GenBank/DDBJ databases">
        <title>The Genome of Cuscuta australis (Dodder) Provides Insight into the Evolution of Plant Parasitism.</title>
        <authorList>
            <person name="Liu H."/>
        </authorList>
    </citation>
    <scope>NUCLEOTIDE SEQUENCE [LARGE SCALE GENOMIC DNA]</scope>
    <source>
        <strain evidence="5">cv. Yunnan</strain>
        <tissue evidence="4">Vines</tissue>
    </source>
</reference>
<dbReference type="InterPro" id="IPR004000">
    <property type="entry name" value="Actin"/>
</dbReference>
<sequence length="476" mass="53205">MASLFRKVWDSVSGSSLPSPGSKGYPSDGFRQQMCVLPASSSAGEFDRIPTDIFVVILKLLGPKEAAKLAAVCKLWRFVVSDNRLWVHFLQNQQEPWDYIFFAETHLRSGHPLRAFANPVAELSFMHIYGQRAKVPGTMIIDGGSGYCKYGWNKYTRPSGRSATFLEFGNIESPMYSRLRHFFTTIYSRMQVKTSTQPIIVSLPICHCDDIESDKLSRKQLNEAILSALFDMHVPAVCAINQAVLALFAARRTSGIVINIGFHQTSVVPILHGQILHNVGVETIGIGALKLTSFLKEQMQQKNIYFGSLYTVRTLKENLCYVAPDYEAEQSKDTLASFQVPSEGVFTLDQERFRTGEILFQPHIAGVRAMGLHHALALCMVHCQEAELVADDAWYRTVILAGGTACLHGLAERLEKEVCGLLPPSMSFGVRVLPPLHGVDSAWYGAKLISNLSTFPSSWCVTKKQFRQRSRHKLIW</sequence>
<dbReference type="SUPFAM" id="SSF53067">
    <property type="entry name" value="Actin-like ATPase domain"/>
    <property type="match status" value="2"/>
</dbReference>
<dbReference type="CDD" id="cd22156">
    <property type="entry name" value="F-box_AtARP8-like"/>
    <property type="match status" value="1"/>
</dbReference>
<evidence type="ECO:0000259" key="3">
    <source>
        <dbReference type="PROSITE" id="PS50181"/>
    </source>
</evidence>
<dbReference type="Pfam" id="PF12937">
    <property type="entry name" value="F-box-like"/>
    <property type="match status" value="1"/>
</dbReference>
<dbReference type="PANTHER" id="PTHR11937">
    <property type="entry name" value="ACTIN"/>
    <property type="match status" value="1"/>
</dbReference>
<dbReference type="InterPro" id="IPR043129">
    <property type="entry name" value="ATPase_NBD"/>
</dbReference>
<accession>A0A328CWK1</accession>